<evidence type="ECO:0000313" key="1">
    <source>
        <dbReference type="EMBL" id="SKA90412.1"/>
    </source>
</evidence>
<proteinExistence type="predicted"/>
<sequence>MALCFWVCFRRVRDNRQETLKTKLGQATRPALVSTSLSQEKLFGKDLFYIFILTGIRRAAPGIPGLVRLVTTCQAHGVSSGVFNQI</sequence>
<protein>
    <submittedName>
        <fullName evidence="1">Uncharacterized protein</fullName>
    </submittedName>
</protein>
<keyword evidence="2" id="KW-1185">Reference proteome</keyword>
<organism evidence="1 2">
    <name type="scientific">Paucidesulfovibrio gracilis DSM 16080</name>
    <dbReference type="NCBI Taxonomy" id="1121449"/>
    <lineage>
        <taxon>Bacteria</taxon>
        <taxon>Pseudomonadati</taxon>
        <taxon>Thermodesulfobacteriota</taxon>
        <taxon>Desulfovibrionia</taxon>
        <taxon>Desulfovibrionales</taxon>
        <taxon>Desulfovibrionaceae</taxon>
        <taxon>Paucidesulfovibrio</taxon>
    </lineage>
</organism>
<dbReference type="AlphaFoldDB" id="A0A1T4XLG7"/>
<dbReference type="Proteomes" id="UP000190027">
    <property type="component" value="Unassembled WGS sequence"/>
</dbReference>
<name>A0A1T4XLG7_9BACT</name>
<dbReference type="EMBL" id="FUYC01000012">
    <property type="protein sequence ID" value="SKA90412.1"/>
    <property type="molecule type" value="Genomic_DNA"/>
</dbReference>
<accession>A0A1T4XLG7</accession>
<gene>
    <name evidence="1" type="ORF">SAMN02745704_02218</name>
</gene>
<reference evidence="1 2" key="1">
    <citation type="submission" date="2017-02" db="EMBL/GenBank/DDBJ databases">
        <authorList>
            <person name="Peterson S.W."/>
        </authorList>
    </citation>
    <scope>NUCLEOTIDE SEQUENCE [LARGE SCALE GENOMIC DNA]</scope>
    <source>
        <strain evidence="1 2">DSM 16080</strain>
    </source>
</reference>
<evidence type="ECO:0000313" key="2">
    <source>
        <dbReference type="Proteomes" id="UP000190027"/>
    </source>
</evidence>